<evidence type="ECO:0000313" key="1">
    <source>
        <dbReference type="EMBL" id="KAF2468893.1"/>
    </source>
</evidence>
<sequence>MAPSPSPFPIPDKTLIYGHSITPLTQCKHYNTSLDIIAIKHACCNKFYACISCHNELESHDPKVWGKEQRDVKAVLCGGCRYVMEVGEYMGCGSRCTRCGRGFNPQCKGHWGVYFEVLD</sequence>
<organism evidence="1 2">
    <name type="scientific">Lindgomyces ingoldianus</name>
    <dbReference type="NCBI Taxonomy" id="673940"/>
    <lineage>
        <taxon>Eukaryota</taxon>
        <taxon>Fungi</taxon>
        <taxon>Dikarya</taxon>
        <taxon>Ascomycota</taxon>
        <taxon>Pezizomycotina</taxon>
        <taxon>Dothideomycetes</taxon>
        <taxon>Pleosporomycetidae</taxon>
        <taxon>Pleosporales</taxon>
        <taxon>Lindgomycetaceae</taxon>
        <taxon>Lindgomyces</taxon>
    </lineage>
</organism>
<protein>
    <submittedName>
        <fullName evidence="1">CHY zinc finger family protein</fullName>
    </submittedName>
</protein>
<keyword evidence="2" id="KW-1185">Reference proteome</keyword>
<comment type="caution">
    <text evidence="1">The sequence shown here is derived from an EMBL/GenBank/DDBJ whole genome shotgun (WGS) entry which is preliminary data.</text>
</comment>
<dbReference type="Proteomes" id="UP000799755">
    <property type="component" value="Unassembled WGS sequence"/>
</dbReference>
<reference evidence="1" key="1">
    <citation type="journal article" date="2020" name="Stud. Mycol.">
        <title>101 Dothideomycetes genomes: a test case for predicting lifestyles and emergence of pathogens.</title>
        <authorList>
            <person name="Haridas S."/>
            <person name="Albert R."/>
            <person name="Binder M."/>
            <person name="Bloem J."/>
            <person name="Labutti K."/>
            <person name="Salamov A."/>
            <person name="Andreopoulos B."/>
            <person name="Baker S."/>
            <person name="Barry K."/>
            <person name="Bills G."/>
            <person name="Bluhm B."/>
            <person name="Cannon C."/>
            <person name="Castanera R."/>
            <person name="Culley D."/>
            <person name="Daum C."/>
            <person name="Ezra D."/>
            <person name="Gonzalez J."/>
            <person name="Henrissat B."/>
            <person name="Kuo A."/>
            <person name="Liang C."/>
            <person name="Lipzen A."/>
            <person name="Lutzoni F."/>
            <person name="Magnuson J."/>
            <person name="Mondo S."/>
            <person name="Nolan M."/>
            <person name="Ohm R."/>
            <person name="Pangilinan J."/>
            <person name="Park H.-J."/>
            <person name="Ramirez L."/>
            <person name="Alfaro M."/>
            <person name="Sun H."/>
            <person name="Tritt A."/>
            <person name="Yoshinaga Y."/>
            <person name="Zwiers L.-H."/>
            <person name="Turgeon B."/>
            <person name="Goodwin S."/>
            <person name="Spatafora J."/>
            <person name="Crous P."/>
            <person name="Grigoriev I."/>
        </authorList>
    </citation>
    <scope>NUCLEOTIDE SEQUENCE</scope>
    <source>
        <strain evidence="1">ATCC 200398</strain>
    </source>
</reference>
<name>A0ACB6QQP5_9PLEO</name>
<accession>A0ACB6QQP5</accession>
<proteinExistence type="predicted"/>
<evidence type="ECO:0000313" key="2">
    <source>
        <dbReference type="Proteomes" id="UP000799755"/>
    </source>
</evidence>
<dbReference type="EMBL" id="MU003514">
    <property type="protein sequence ID" value="KAF2468893.1"/>
    <property type="molecule type" value="Genomic_DNA"/>
</dbReference>
<gene>
    <name evidence="1" type="ORF">BDR25DRAFT_372755</name>
</gene>